<evidence type="ECO:0000313" key="2">
    <source>
        <dbReference type="Proteomes" id="UP000828390"/>
    </source>
</evidence>
<reference evidence="1" key="2">
    <citation type="submission" date="2020-11" db="EMBL/GenBank/DDBJ databases">
        <authorList>
            <person name="McCartney M.A."/>
            <person name="Auch B."/>
            <person name="Kono T."/>
            <person name="Mallez S."/>
            <person name="Becker A."/>
            <person name="Gohl D.M."/>
            <person name="Silverstein K.A.T."/>
            <person name="Koren S."/>
            <person name="Bechman K.B."/>
            <person name="Herman A."/>
            <person name="Abrahante J.E."/>
            <person name="Garbe J."/>
        </authorList>
    </citation>
    <scope>NUCLEOTIDE SEQUENCE</scope>
    <source>
        <strain evidence="1">Duluth1</strain>
        <tissue evidence="1">Whole animal</tissue>
    </source>
</reference>
<reference evidence="1" key="1">
    <citation type="journal article" date="2019" name="bioRxiv">
        <title>The Genome of the Zebra Mussel, Dreissena polymorpha: A Resource for Invasive Species Research.</title>
        <authorList>
            <person name="McCartney M.A."/>
            <person name="Auch B."/>
            <person name="Kono T."/>
            <person name="Mallez S."/>
            <person name="Zhang Y."/>
            <person name="Obille A."/>
            <person name="Becker A."/>
            <person name="Abrahante J.E."/>
            <person name="Garbe J."/>
            <person name="Badalamenti J.P."/>
            <person name="Herman A."/>
            <person name="Mangelson H."/>
            <person name="Liachko I."/>
            <person name="Sullivan S."/>
            <person name="Sone E.D."/>
            <person name="Koren S."/>
            <person name="Silverstein K.A.T."/>
            <person name="Beckman K.B."/>
            <person name="Gohl D.M."/>
        </authorList>
    </citation>
    <scope>NUCLEOTIDE SEQUENCE</scope>
    <source>
        <strain evidence="1">Duluth1</strain>
        <tissue evidence="1">Whole animal</tissue>
    </source>
</reference>
<name>A0A9D4JX59_DREPO</name>
<protein>
    <submittedName>
        <fullName evidence="1">Uncharacterized protein</fullName>
    </submittedName>
</protein>
<evidence type="ECO:0000313" key="1">
    <source>
        <dbReference type="EMBL" id="KAH3828020.1"/>
    </source>
</evidence>
<proteinExistence type="predicted"/>
<comment type="caution">
    <text evidence="1">The sequence shown here is derived from an EMBL/GenBank/DDBJ whole genome shotgun (WGS) entry which is preliminary data.</text>
</comment>
<dbReference type="AlphaFoldDB" id="A0A9D4JX59"/>
<dbReference type="EMBL" id="JAIWYP010000005">
    <property type="protein sequence ID" value="KAH3828020.1"/>
    <property type="molecule type" value="Genomic_DNA"/>
</dbReference>
<accession>A0A9D4JX59</accession>
<organism evidence="1 2">
    <name type="scientific">Dreissena polymorpha</name>
    <name type="common">Zebra mussel</name>
    <name type="synonym">Mytilus polymorpha</name>
    <dbReference type="NCBI Taxonomy" id="45954"/>
    <lineage>
        <taxon>Eukaryota</taxon>
        <taxon>Metazoa</taxon>
        <taxon>Spiralia</taxon>
        <taxon>Lophotrochozoa</taxon>
        <taxon>Mollusca</taxon>
        <taxon>Bivalvia</taxon>
        <taxon>Autobranchia</taxon>
        <taxon>Heteroconchia</taxon>
        <taxon>Euheterodonta</taxon>
        <taxon>Imparidentia</taxon>
        <taxon>Neoheterodontei</taxon>
        <taxon>Myida</taxon>
        <taxon>Dreissenoidea</taxon>
        <taxon>Dreissenidae</taxon>
        <taxon>Dreissena</taxon>
    </lineage>
</organism>
<gene>
    <name evidence="1" type="ORF">DPMN_129969</name>
</gene>
<dbReference type="Proteomes" id="UP000828390">
    <property type="component" value="Unassembled WGS sequence"/>
</dbReference>
<sequence>MQDTGKSTHVSSISYIEHKTKAYVQDITATLAAAQEPSWQQSNNGGFYGLYT</sequence>
<keyword evidence="2" id="KW-1185">Reference proteome</keyword>